<evidence type="ECO:0000256" key="1">
    <source>
        <dbReference type="SAM" id="MobiDB-lite"/>
    </source>
</evidence>
<feature type="region of interest" description="Disordered" evidence="1">
    <location>
        <begin position="525"/>
        <end position="545"/>
    </location>
</feature>
<feature type="region of interest" description="Disordered" evidence="1">
    <location>
        <begin position="35"/>
        <end position="78"/>
    </location>
</feature>
<dbReference type="EMBL" id="JBHFQA010000019">
    <property type="protein sequence ID" value="KAL2081771.1"/>
    <property type="molecule type" value="Genomic_DNA"/>
</dbReference>
<keyword evidence="5" id="KW-1185">Reference proteome</keyword>
<dbReference type="PANTHER" id="PTHR46599:SF6">
    <property type="entry name" value="DUAL SPECIFICITY PHOSPHATASE 26"/>
    <property type="match status" value="1"/>
</dbReference>
<feature type="domain" description="PiggyBac transposable element-derived protein" evidence="2">
    <location>
        <begin position="131"/>
        <end position="473"/>
    </location>
</feature>
<proteinExistence type="predicted"/>
<name>A0ABD1J6W2_9TELE</name>
<accession>A0ABD1J6W2</accession>
<evidence type="ECO:0000313" key="4">
    <source>
        <dbReference type="EMBL" id="KAL2082752.1"/>
    </source>
</evidence>
<dbReference type="Proteomes" id="UP001591681">
    <property type="component" value="Unassembled WGS sequence"/>
</dbReference>
<organism evidence="3 5">
    <name type="scientific">Coilia grayii</name>
    <name type="common">Gray's grenadier anchovy</name>
    <dbReference type="NCBI Taxonomy" id="363190"/>
    <lineage>
        <taxon>Eukaryota</taxon>
        <taxon>Metazoa</taxon>
        <taxon>Chordata</taxon>
        <taxon>Craniata</taxon>
        <taxon>Vertebrata</taxon>
        <taxon>Euteleostomi</taxon>
        <taxon>Actinopterygii</taxon>
        <taxon>Neopterygii</taxon>
        <taxon>Teleostei</taxon>
        <taxon>Clupei</taxon>
        <taxon>Clupeiformes</taxon>
        <taxon>Clupeoidei</taxon>
        <taxon>Engraulidae</taxon>
        <taxon>Coilinae</taxon>
        <taxon>Coilia</taxon>
    </lineage>
</organism>
<reference evidence="3 5" key="1">
    <citation type="submission" date="2024-09" db="EMBL/GenBank/DDBJ databases">
        <title>A chromosome-level genome assembly of Gray's grenadier anchovy, Coilia grayii.</title>
        <authorList>
            <person name="Fu Z."/>
        </authorList>
    </citation>
    <scope>NUCLEOTIDE SEQUENCE [LARGE SCALE GENOMIC DNA]</scope>
    <source>
        <strain evidence="3">G4</strain>
        <tissue evidence="3">Muscle</tissue>
    </source>
</reference>
<dbReference type="AlphaFoldDB" id="A0ABD1J6W2"/>
<gene>
    <name evidence="3" type="ORF">ACEWY4_021589</name>
    <name evidence="4" type="ORF">ACEWY4_022570</name>
</gene>
<dbReference type="PANTHER" id="PTHR46599">
    <property type="entry name" value="PIGGYBAC TRANSPOSABLE ELEMENT-DERIVED PROTEIN 4"/>
    <property type="match status" value="1"/>
</dbReference>
<evidence type="ECO:0000259" key="2">
    <source>
        <dbReference type="Pfam" id="PF13843"/>
    </source>
</evidence>
<evidence type="ECO:0000313" key="3">
    <source>
        <dbReference type="EMBL" id="KAL2081771.1"/>
    </source>
</evidence>
<dbReference type="EMBL" id="JBHFQA010000019">
    <property type="protein sequence ID" value="KAL2082752.1"/>
    <property type="molecule type" value="Genomic_DNA"/>
</dbReference>
<sequence length="589" mass="67266">MKRGVEWLSGHTALIFPENMAKTHTVQEVLDLIFQDEDSDLDEDVSEQEDQLEENSDYSHSDDDDDEDNDDANDEDEEQAAVETVMSKNNAISWSSLPRTVAGRMAGENVIQMTPGPTRLVISHASDILSVFQLFLPVAIERIVIEMTNSEGIKRHGQEWKTIDVTQLHAYIGLLILAGVYRSRGEAASSLWSADTGRPIFRATMSLEMFRTISAVIRFDNRETRPVRRATDKLAAIRDVWDKWVERLPLMYNPGPEVTVDERLVPFRGRCPFRQYMPSKPGKYGIKLWAACDARSSYAWNMQVYTGKPAGGTPERKQGMRVVLEMTEGLRGHNVTCDNFFTSYELGQELLKKKMTMVGTVRRNKPELPPTLVTTRGREVFSSKFAFTHDTTVVSYMPKKNKNVILMSTLHKAAEISTREDRKPTMILEYNANKGGVDNLDKVTGTYSCKRRTARWPLAIFHNIIDISTYNSFVIWRELNPTWRASTRNWRRHFLEELGKALVTPCMQKRRHLPRTAASATLVRAVQPPQPGPDEVPQDDNRMGQKRKRCNFCPPKKDCKTGTTCCKCRKHICKAHTHKVSYYCFECTQ</sequence>
<dbReference type="InterPro" id="IPR029526">
    <property type="entry name" value="PGBD"/>
</dbReference>
<comment type="caution">
    <text evidence="3">The sequence shown here is derived from an EMBL/GenBank/DDBJ whole genome shotgun (WGS) entry which is preliminary data.</text>
</comment>
<protein>
    <recommendedName>
        <fullName evidence="2">PiggyBac transposable element-derived protein domain-containing protein</fullName>
    </recommendedName>
</protein>
<dbReference type="Pfam" id="PF13843">
    <property type="entry name" value="DDE_Tnp_1_7"/>
    <property type="match status" value="1"/>
</dbReference>
<evidence type="ECO:0000313" key="5">
    <source>
        <dbReference type="Proteomes" id="UP001591681"/>
    </source>
</evidence>